<keyword evidence="4" id="KW-1185">Reference proteome</keyword>
<reference evidence="3 4" key="1">
    <citation type="submission" date="2019-03" db="EMBL/GenBank/DDBJ databases">
        <title>Primorskyibacter sp. SS33 isolated from sediments.</title>
        <authorList>
            <person name="Xunke S."/>
        </authorList>
    </citation>
    <scope>NUCLEOTIDE SEQUENCE [LARGE SCALE GENOMIC DNA]</scope>
    <source>
        <strain evidence="3 4">SS33</strain>
    </source>
</reference>
<dbReference type="Pfam" id="PF00248">
    <property type="entry name" value="Aldo_ket_red"/>
    <property type="match status" value="1"/>
</dbReference>
<dbReference type="SUPFAM" id="SSF51430">
    <property type="entry name" value="NAD(P)-linked oxidoreductase"/>
    <property type="match status" value="1"/>
</dbReference>
<keyword evidence="1" id="KW-0560">Oxidoreductase</keyword>
<feature type="domain" description="NADP-dependent oxidoreductase" evidence="2">
    <location>
        <begin position="14"/>
        <end position="296"/>
    </location>
</feature>
<dbReference type="Gene3D" id="3.20.20.100">
    <property type="entry name" value="NADP-dependent oxidoreductase domain"/>
    <property type="match status" value="1"/>
</dbReference>
<dbReference type="RefSeq" id="WP_133396321.1">
    <property type="nucleotide sequence ID" value="NZ_SNAA01000005.1"/>
</dbReference>
<dbReference type="Proteomes" id="UP000295701">
    <property type="component" value="Unassembled WGS sequence"/>
</dbReference>
<accession>A0A4R6AG13</accession>
<protein>
    <submittedName>
        <fullName evidence="3">Aldo/keto reductase</fullName>
    </submittedName>
</protein>
<dbReference type="GO" id="GO:0016491">
    <property type="term" value="F:oxidoreductase activity"/>
    <property type="evidence" value="ECO:0007669"/>
    <property type="project" value="UniProtKB-KW"/>
</dbReference>
<organism evidence="3 4">
    <name type="scientific">Palleronia sediminis</name>
    <dbReference type="NCBI Taxonomy" id="2547833"/>
    <lineage>
        <taxon>Bacteria</taxon>
        <taxon>Pseudomonadati</taxon>
        <taxon>Pseudomonadota</taxon>
        <taxon>Alphaproteobacteria</taxon>
        <taxon>Rhodobacterales</taxon>
        <taxon>Roseobacteraceae</taxon>
        <taxon>Palleronia</taxon>
    </lineage>
</organism>
<dbReference type="PANTHER" id="PTHR43364:SF4">
    <property type="entry name" value="NAD(P)-LINKED OXIDOREDUCTASE SUPERFAMILY PROTEIN"/>
    <property type="match status" value="1"/>
</dbReference>
<evidence type="ECO:0000313" key="4">
    <source>
        <dbReference type="Proteomes" id="UP000295701"/>
    </source>
</evidence>
<dbReference type="InterPro" id="IPR050523">
    <property type="entry name" value="AKR_Detox_Biosynth"/>
</dbReference>
<evidence type="ECO:0000259" key="2">
    <source>
        <dbReference type="Pfam" id="PF00248"/>
    </source>
</evidence>
<dbReference type="PANTHER" id="PTHR43364">
    <property type="entry name" value="NADH-SPECIFIC METHYLGLYOXAL REDUCTASE-RELATED"/>
    <property type="match status" value="1"/>
</dbReference>
<proteinExistence type="predicted"/>
<dbReference type="OrthoDB" id="9803483at2"/>
<dbReference type="GO" id="GO:0005829">
    <property type="term" value="C:cytosol"/>
    <property type="evidence" value="ECO:0007669"/>
    <property type="project" value="TreeGrafter"/>
</dbReference>
<dbReference type="EMBL" id="SNAA01000005">
    <property type="protein sequence ID" value="TDL81378.1"/>
    <property type="molecule type" value="Genomic_DNA"/>
</dbReference>
<dbReference type="InterPro" id="IPR023210">
    <property type="entry name" value="NADP_OxRdtase_dom"/>
</dbReference>
<dbReference type="PROSITE" id="PS00062">
    <property type="entry name" value="ALDOKETO_REDUCTASE_2"/>
    <property type="match status" value="1"/>
</dbReference>
<gene>
    <name evidence="3" type="ORF">E2L08_06845</name>
</gene>
<dbReference type="InterPro" id="IPR018170">
    <property type="entry name" value="Aldo/ket_reductase_CS"/>
</dbReference>
<dbReference type="AlphaFoldDB" id="A0A4R6AG13"/>
<dbReference type="InterPro" id="IPR036812">
    <property type="entry name" value="NAD(P)_OxRdtase_dom_sf"/>
</dbReference>
<evidence type="ECO:0000256" key="1">
    <source>
        <dbReference type="ARBA" id="ARBA00023002"/>
    </source>
</evidence>
<comment type="caution">
    <text evidence="3">The sequence shown here is derived from an EMBL/GenBank/DDBJ whole genome shotgun (WGS) entry which is preliminary data.</text>
</comment>
<sequence length="310" mass="33900">MDPITSPDGTPVSPLAFGTMQFGGRADPDEAALMYRACREHGVTMFDTAPVYADGRAEEILGRLIADDRDGLIVATKSDFTRGNGRTAIAESCEASRTRLGIDRIDLFYLHRFDPETPLPESFEALATLKSRGHIRRIGVSNFAAWQVMKAQAAATAVGLRIDAIQPMLNLVKRQAEVELLPMARDQGMSVFPYSPLGGGLLTGKYRAGMQGRLTEDDAYRRRYGEEWMHNTAADLKTIALQYRTDPETLAVAWAMRRPGVTAPILGARSLEQLLPSLAALSVRLDDALYARITALGRSPATATDRSEEA</sequence>
<evidence type="ECO:0000313" key="3">
    <source>
        <dbReference type="EMBL" id="TDL81378.1"/>
    </source>
</evidence>
<name>A0A4R6AG13_9RHOB</name>